<keyword evidence="4" id="KW-1185">Reference proteome</keyword>
<dbReference type="Proteomes" id="UP001164965">
    <property type="component" value="Chromosome"/>
</dbReference>
<dbReference type="InterPro" id="IPR038071">
    <property type="entry name" value="UROD/MetE-like_sf"/>
</dbReference>
<gene>
    <name evidence="3" type="ORF">RHODO2019_04100</name>
</gene>
<dbReference type="Pfam" id="PF01717">
    <property type="entry name" value="Meth_synt_2"/>
    <property type="match status" value="1"/>
</dbReference>
<sequence>MTTPPLSSLRDLPPGTATAIGSWPGTDPVEAGRVVLGELAVLPHLVELPGRGVGADVIGRTAALLVDLAVEVVASGYRVVPRPGRDARRAHDLLRHDLDALEEAVERSGATPAAVKVQLAGPWTLAASVELRTGNRVLTDPGAVTEFAASLAEGVRVHAAEVARRLGVGVVVQLDEPSLPGVLAGSLPTVSGLTTIAAVPAPDAEAALRIVLEAAPGATVVHCCAADVPFGVLHRAGAGAVAVDVSRLRTGDLDGVGELLQEGAGVLLGLVPSTDPGRPPTLHELAEPALRLVDRLGFSREVLATQVLVTPQCGLAGASPVWARRALALATELGRAFAEPPASW</sequence>
<feature type="domain" description="Cobalamin-independent methionine synthase MetE C-terminal/archaeal" evidence="2">
    <location>
        <begin position="16"/>
        <end position="332"/>
    </location>
</feature>
<name>A0ABY6P1W4_9NOCA</name>
<reference evidence="3" key="1">
    <citation type="submission" date="2022-10" db="EMBL/GenBank/DDBJ databases">
        <title>Rhodococcus sp.75.</title>
        <authorList>
            <person name="Sun M."/>
        </authorList>
    </citation>
    <scope>NUCLEOTIDE SEQUENCE</scope>
    <source>
        <strain evidence="3">75</strain>
    </source>
</reference>
<evidence type="ECO:0000256" key="1">
    <source>
        <dbReference type="SAM" id="MobiDB-lite"/>
    </source>
</evidence>
<evidence type="ECO:0000313" key="4">
    <source>
        <dbReference type="Proteomes" id="UP001164965"/>
    </source>
</evidence>
<evidence type="ECO:0000259" key="2">
    <source>
        <dbReference type="Pfam" id="PF01717"/>
    </source>
</evidence>
<accession>A0ABY6P1W4</accession>
<evidence type="ECO:0000313" key="3">
    <source>
        <dbReference type="EMBL" id="UZJ25644.1"/>
    </source>
</evidence>
<dbReference type="CDD" id="cd03310">
    <property type="entry name" value="CIMS_like"/>
    <property type="match status" value="1"/>
</dbReference>
<protein>
    <submittedName>
        <fullName evidence="3">Methionine synthase</fullName>
    </submittedName>
</protein>
<dbReference type="InterPro" id="IPR002629">
    <property type="entry name" value="Met_Synth_C/arc"/>
</dbReference>
<organism evidence="3 4">
    <name type="scientific">Rhodococcus antarcticus</name>
    <dbReference type="NCBI Taxonomy" id="2987751"/>
    <lineage>
        <taxon>Bacteria</taxon>
        <taxon>Bacillati</taxon>
        <taxon>Actinomycetota</taxon>
        <taxon>Actinomycetes</taxon>
        <taxon>Mycobacteriales</taxon>
        <taxon>Nocardiaceae</taxon>
        <taxon>Rhodococcus</taxon>
    </lineage>
</organism>
<dbReference type="EMBL" id="CP110615">
    <property type="protein sequence ID" value="UZJ25644.1"/>
    <property type="molecule type" value="Genomic_DNA"/>
</dbReference>
<dbReference type="SUPFAM" id="SSF51726">
    <property type="entry name" value="UROD/MetE-like"/>
    <property type="match status" value="1"/>
</dbReference>
<proteinExistence type="predicted"/>
<feature type="region of interest" description="Disordered" evidence="1">
    <location>
        <begin position="1"/>
        <end position="24"/>
    </location>
</feature>
<dbReference type="Gene3D" id="3.20.20.210">
    <property type="match status" value="1"/>
</dbReference>
<dbReference type="RefSeq" id="WP_265383748.1">
    <property type="nucleotide sequence ID" value="NZ_CP110615.1"/>
</dbReference>